<evidence type="ECO:0000313" key="2">
    <source>
        <dbReference type="EMBL" id="VAW17839.1"/>
    </source>
</evidence>
<dbReference type="Pfam" id="PF05050">
    <property type="entry name" value="Methyltransf_21"/>
    <property type="match status" value="1"/>
</dbReference>
<dbReference type="InterPro" id="IPR029063">
    <property type="entry name" value="SAM-dependent_MTases_sf"/>
</dbReference>
<dbReference type="Gene3D" id="3.40.50.150">
    <property type="entry name" value="Vaccinia Virus protein VP39"/>
    <property type="match status" value="1"/>
</dbReference>
<dbReference type="InterPro" id="IPR006342">
    <property type="entry name" value="FkbM_mtfrase"/>
</dbReference>
<reference evidence="2" key="1">
    <citation type="submission" date="2018-06" db="EMBL/GenBank/DDBJ databases">
        <authorList>
            <person name="Zhirakovskaya E."/>
        </authorList>
    </citation>
    <scope>NUCLEOTIDE SEQUENCE</scope>
</reference>
<dbReference type="EMBL" id="UOEN01000391">
    <property type="protein sequence ID" value="VAW17839.1"/>
    <property type="molecule type" value="Genomic_DNA"/>
</dbReference>
<feature type="domain" description="Methyltransferase FkbM" evidence="1">
    <location>
        <begin position="98"/>
        <end position="212"/>
    </location>
</feature>
<protein>
    <recommendedName>
        <fullName evidence="1">Methyltransferase FkbM domain-containing protein</fullName>
    </recommendedName>
</protein>
<accession>A0A3B0U0C6</accession>
<dbReference type="AlphaFoldDB" id="A0A3B0U0C6"/>
<evidence type="ECO:0000259" key="1">
    <source>
        <dbReference type="Pfam" id="PF05050"/>
    </source>
</evidence>
<gene>
    <name evidence="2" type="ORF">MNBD_BACTEROID05-15</name>
</gene>
<organism evidence="2">
    <name type="scientific">hydrothermal vent metagenome</name>
    <dbReference type="NCBI Taxonomy" id="652676"/>
    <lineage>
        <taxon>unclassified sequences</taxon>
        <taxon>metagenomes</taxon>
        <taxon>ecological metagenomes</taxon>
    </lineage>
</organism>
<sequence length="229" mass="26662">MNIISRVQKKIYRTLKEKKEGRQFSKNVELVKKLSDKSDISRKYIIDCGFNEGVVAEKLLCELNGFSLRGFEVQQDLGEFADRLKKKYIDRDIDVIFSAVSNATGTIKYFEPESWGKNYKGSTTVVENKRAMGRGYLNPKFTPAINFGEWISENFRMNDFLFVKMDIEGAEYDVLNSIMNDGSIDLIDVLAVEWHADKFEEPQSTKYREIEKRIKAYSENHEITVLDWY</sequence>
<dbReference type="SUPFAM" id="SSF53335">
    <property type="entry name" value="S-adenosyl-L-methionine-dependent methyltransferases"/>
    <property type="match status" value="1"/>
</dbReference>
<name>A0A3B0U0C6_9ZZZZ</name>
<proteinExistence type="predicted"/>